<sequence>MSDSKTSPDSAKQQVADVGKSLLKEAAKIYQDQGRLTDEILSALHFVYHASLQSALELVDKAAVTQVVSASGRSVYQVIGSSGTPYTCFKTSHYCSCPAFTYSVLHKEDHMMCKHHLAVELSNMTGKTKTLNVTDQQLADMLAMIE</sequence>
<comment type="caution">
    <text evidence="3">The sequence shown here is derived from an EMBL/GenBank/DDBJ whole genome shotgun (WGS) entry which is preliminary data.</text>
</comment>
<dbReference type="GO" id="GO:0097196">
    <property type="term" value="C:Shu complex"/>
    <property type="evidence" value="ECO:0007669"/>
    <property type="project" value="TreeGrafter"/>
</dbReference>
<protein>
    <recommendedName>
        <fullName evidence="2">SWIM-type domain-containing protein</fullName>
    </recommendedName>
</protein>
<keyword evidence="1" id="KW-0479">Metal-binding</keyword>
<evidence type="ECO:0000313" key="4">
    <source>
        <dbReference type="Proteomes" id="UP001374579"/>
    </source>
</evidence>
<dbReference type="GO" id="GO:0000724">
    <property type="term" value="P:double-strand break repair via homologous recombination"/>
    <property type="evidence" value="ECO:0007669"/>
    <property type="project" value="TreeGrafter"/>
</dbReference>
<reference evidence="3 4" key="1">
    <citation type="submission" date="2024-02" db="EMBL/GenBank/DDBJ databases">
        <title>Chromosome-scale genome assembly of the rough periwinkle Littorina saxatilis.</title>
        <authorList>
            <person name="De Jode A."/>
            <person name="Faria R."/>
            <person name="Formenti G."/>
            <person name="Sims Y."/>
            <person name="Smith T.P."/>
            <person name="Tracey A."/>
            <person name="Wood J.M.D."/>
            <person name="Zagrodzka Z.B."/>
            <person name="Johannesson K."/>
            <person name="Butlin R.K."/>
            <person name="Leder E.H."/>
        </authorList>
    </citation>
    <scope>NUCLEOTIDE SEQUENCE [LARGE SCALE GENOMIC DNA]</scope>
    <source>
        <strain evidence="3">Snail1</strain>
        <tissue evidence="3">Muscle</tissue>
    </source>
</reference>
<dbReference type="EMBL" id="JBAMIC010004070">
    <property type="protein sequence ID" value="KAK7088542.1"/>
    <property type="molecule type" value="Genomic_DNA"/>
</dbReference>
<proteinExistence type="predicted"/>
<organism evidence="3 4">
    <name type="scientific">Littorina saxatilis</name>
    <dbReference type="NCBI Taxonomy" id="31220"/>
    <lineage>
        <taxon>Eukaryota</taxon>
        <taxon>Metazoa</taxon>
        <taxon>Spiralia</taxon>
        <taxon>Lophotrochozoa</taxon>
        <taxon>Mollusca</taxon>
        <taxon>Gastropoda</taxon>
        <taxon>Caenogastropoda</taxon>
        <taxon>Littorinimorpha</taxon>
        <taxon>Littorinoidea</taxon>
        <taxon>Littorinidae</taxon>
        <taxon>Littorina</taxon>
    </lineage>
</organism>
<feature type="domain" description="SWIM-type" evidence="2">
    <location>
        <begin position="76"/>
        <end position="124"/>
    </location>
</feature>
<dbReference type="PANTHER" id="PTHR28498:SF1">
    <property type="entry name" value="ZINC FINGER SWIM DOMAIN-CONTAINING PROTEIN 7"/>
    <property type="match status" value="1"/>
</dbReference>
<dbReference type="Proteomes" id="UP001374579">
    <property type="component" value="Unassembled WGS sequence"/>
</dbReference>
<evidence type="ECO:0000313" key="3">
    <source>
        <dbReference type="EMBL" id="KAK7088542.1"/>
    </source>
</evidence>
<evidence type="ECO:0000259" key="2">
    <source>
        <dbReference type="PROSITE" id="PS50966"/>
    </source>
</evidence>
<name>A0AAN9AKH7_9CAEN</name>
<keyword evidence="1" id="KW-0862">Zinc</keyword>
<dbReference type="PROSITE" id="PS50966">
    <property type="entry name" value="ZF_SWIM"/>
    <property type="match status" value="1"/>
</dbReference>
<keyword evidence="4" id="KW-1185">Reference proteome</keyword>
<dbReference type="GO" id="GO:0008270">
    <property type="term" value="F:zinc ion binding"/>
    <property type="evidence" value="ECO:0007669"/>
    <property type="project" value="UniProtKB-KW"/>
</dbReference>
<dbReference type="PANTHER" id="PTHR28498">
    <property type="entry name" value="ZINC FINGER SWIM DOMAIN-CONTAINING PROTEIN 7"/>
    <property type="match status" value="1"/>
</dbReference>
<evidence type="ECO:0000256" key="1">
    <source>
        <dbReference type="PROSITE-ProRule" id="PRU00325"/>
    </source>
</evidence>
<gene>
    <name evidence="3" type="ORF">V1264_022451</name>
</gene>
<accession>A0AAN9AKH7</accession>
<dbReference type="InterPro" id="IPR007527">
    <property type="entry name" value="Znf_SWIM"/>
</dbReference>
<keyword evidence="1" id="KW-0863">Zinc-finger</keyword>
<dbReference type="AlphaFoldDB" id="A0AAN9AKH7"/>